<dbReference type="AlphaFoldDB" id="A0A0H5QJ29"/>
<evidence type="ECO:0008006" key="8">
    <source>
        <dbReference type="Google" id="ProtNLM"/>
    </source>
</evidence>
<keyword evidence="3" id="KW-0863">Zinc-finger</keyword>
<keyword evidence="4" id="KW-0862">Zinc</keyword>
<reference evidence="7" key="1">
    <citation type="submission" date="2015-04" db="EMBL/GenBank/DDBJ databases">
        <title>The genome sequence of the plant pathogenic Rhizarian Plasmodiophora brassicae reveals insights in its biotrophic life cycle and the origin of chitin synthesis.</title>
        <authorList>
            <person name="Schwelm A."/>
            <person name="Fogelqvist J."/>
            <person name="Knaust A."/>
            <person name="Julke S."/>
            <person name="Lilja T."/>
            <person name="Dhandapani V."/>
            <person name="Bonilla-Rosso G."/>
            <person name="Karlsson M."/>
            <person name="Shevchenko A."/>
            <person name="Choi S.R."/>
            <person name="Kim H.G."/>
            <person name="Park J.Y."/>
            <person name="Lim Y.P."/>
            <person name="Ludwig-Muller J."/>
            <person name="Dixelius C."/>
        </authorList>
    </citation>
    <scope>NUCLEOTIDE SEQUENCE</scope>
    <source>
        <tissue evidence="7">Potato root galls</tissue>
    </source>
</reference>
<feature type="region of interest" description="Disordered" evidence="6">
    <location>
        <begin position="160"/>
        <end position="182"/>
    </location>
</feature>
<name>A0A0H5QJ29_9EUKA</name>
<feature type="compositionally biased region" description="Polar residues" evidence="6">
    <location>
        <begin position="169"/>
        <end position="182"/>
    </location>
</feature>
<evidence type="ECO:0000256" key="6">
    <source>
        <dbReference type="SAM" id="MobiDB-lite"/>
    </source>
</evidence>
<dbReference type="PANTHER" id="PTHR46481:SF10">
    <property type="entry name" value="ZINC FINGER BED DOMAIN-CONTAINING PROTEIN 39"/>
    <property type="match status" value="1"/>
</dbReference>
<dbReference type="InterPro" id="IPR012337">
    <property type="entry name" value="RNaseH-like_sf"/>
</dbReference>
<accession>A0A0H5QJ29</accession>
<organism evidence="7">
    <name type="scientific">Spongospora subterranea</name>
    <dbReference type="NCBI Taxonomy" id="70186"/>
    <lineage>
        <taxon>Eukaryota</taxon>
        <taxon>Sar</taxon>
        <taxon>Rhizaria</taxon>
        <taxon>Endomyxa</taxon>
        <taxon>Phytomyxea</taxon>
        <taxon>Plasmodiophorida</taxon>
        <taxon>Plasmodiophoridae</taxon>
        <taxon>Spongospora</taxon>
    </lineage>
</organism>
<dbReference type="SUPFAM" id="SSF53098">
    <property type="entry name" value="Ribonuclease H-like"/>
    <property type="match status" value="1"/>
</dbReference>
<evidence type="ECO:0000256" key="2">
    <source>
        <dbReference type="ARBA" id="ARBA00022723"/>
    </source>
</evidence>
<evidence type="ECO:0000256" key="5">
    <source>
        <dbReference type="ARBA" id="ARBA00023242"/>
    </source>
</evidence>
<keyword evidence="2" id="KW-0479">Metal-binding</keyword>
<evidence type="ECO:0000256" key="4">
    <source>
        <dbReference type="ARBA" id="ARBA00022833"/>
    </source>
</evidence>
<dbReference type="InterPro" id="IPR052035">
    <property type="entry name" value="ZnF_BED_domain_contain"/>
</dbReference>
<sequence length="182" mass="20682">MSQMFRLGFLQGFYIVTIHFVDPAIGKLRCMLLNLFGPDPGDGVGKRLSIMLFDFLSSLKDNVLQKVRAIVTDNGSDAIAAGNYFVNLCKERCSEDPNFQPCWLIRCVDHNIQLAVNEALRFVNQINDKLRCILLAIRHSKTRREVSRKEAALRNQTSLEPPCLDSKTRWGSTHEMSSQSYD</sequence>
<evidence type="ECO:0000313" key="7">
    <source>
        <dbReference type="EMBL" id="CRZ01296.1"/>
    </source>
</evidence>
<protein>
    <recommendedName>
        <fullName evidence="8">DUF659 domain-containing protein</fullName>
    </recommendedName>
</protein>
<proteinExistence type="predicted"/>
<keyword evidence="5" id="KW-0539">Nucleus</keyword>
<comment type="subcellular location">
    <subcellularLocation>
        <location evidence="1">Nucleus</location>
    </subcellularLocation>
</comment>
<dbReference type="GO" id="GO:0005634">
    <property type="term" value="C:nucleus"/>
    <property type="evidence" value="ECO:0007669"/>
    <property type="project" value="UniProtKB-SubCell"/>
</dbReference>
<dbReference type="EMBL" id="HACM01000854">
    <property type="protein sequence ID" value="CRZ01296.1"/>
    <property type="molecule type" value="Transcribed_RNA"/>
</dbReference>
<dbReference type="PANTHER" id="PTHR46481">
    <property type="entry name" value="ZINC FINGER BED DOMAIN-CONTAINING PROTEIN 4"/>
    <property type="match status" value="1"/>
</dbReference>
<evidence type="ECO:0000256" key="3">
    <source>
        <dbReference type="ARBA" id="ARBA00022771"/>
    </source>
</evidence>
<dbReference type="GO" id="GO:0008270">
    <property type="term" value="F:zinc ion binding"/>
    <property type="evidence" value="ECO:0007669"/>
    <property type="project" value="UniProtKB-KW"/>
</dbReference>
<evidence type="ECO:0000256" key="1">
    <source>
        <dbReference type="ARBA" id="ARBA00004123"/>
    </source>
</evidence>